<dbReference type="PANTHER" id="PTHR33221:SF15">
    <property type="entry name" value="HTH-TYPE TRANSCRIPTIONAL REGULATOR YWGB-RELATED"/>
    <property type="match status" value="1"/>
</dbReference>
<dbReference type="GO" id="GO:0003700">
    <property type="term" value="F:DNA-binding transcription factor activity"/>
    <property type="evidence" value="ECO:0007669"/>
    <property type="project" value="TreeGrafter"/>
</dbReference>
<dbReference type="PANTHER" id="PTHR33221">
    <property type="entry name" value="WINGED HELIX-TURN-HELIX TRANSCRIPTIONAL REGULATOR, RRF2 FAMILY"/>
    <property type="match status" value="1"/>
</dbReference>
<organism evidence="1 3">
    <name type="scientific">Flagellimonas pelagia</name>
    <dbReference type="NCBI Taxonomy" id="2306998"/>
    <lineage>
        <taxon>Bacteria</taxon>
        <taxon>Pseudomonadati</taxon>
        <taxon>Bacteroidota</taxon>
        <taxon>Flavobacteriia</taxon>
        <taxon>Flavobacteriales</taxon>
        <taxon>Flavobacteriaceae</taxon>
        <taxon>Flagellimonas</taxon>
    </lineage>
</organism>
<comment type="caution">
    <text evidence="1">The sequence shown here is derived from an EMBL/GenBank/DDBJ whole genome shotgun (WGS) entry which is preliminary data.</text>
</comment>
<evidence type="ECO:0000313" key="2">
    <source>
        <dbReference type="EMBL" id="TXJ94180.1"/>
    </source>
</evidence>
<dbReference type="Pfam" id="PF02082">
    <property type="entry name" value="Rrf2"/>
    <property type="match status" value="1"/>
</dbReference>
<evidence type="ECO:0000313" key="4">
    <source>
        <dbReference type="Proteomes" id="UP000321621"/>
    </source>
</evidence>
<evidence type="ECO:0000313" key="3">
    <source>
        <dbReference type="Proteomes" id="UP000266691"/>
    </source>
</evidence>
<dbReference type="AlphaFoldDB" id="A0A3A1NJJ9"/>
<dbReference type="InterPro" id="IPR036388">
    <property type="entry name" value="WH-like_DNA-bd_sf"/>
</dbReference>
<dbReference type="Proteomes" id="UP000321621">
    <property type="component" value="Unassembled WGS sequence"/>
</dbReference>
<keyword evidence="4" id="KW-1185">Reference proteome</keyword>
<reference evidence="2 4" key="2">
    <citation type="submission" date="2019-07" db="EMBL/GenBank/DDBJ databases">
        <title>Draft genome of two Muricauda strains isolated from deep sea.</title>
        <authorList>
            <person name="Sun C."/>
        </authorList>
    </citation>
    <scope>NUCLEOTIDE SEQUENCE [LARGE SCALE GENOMIC DNA]</scope>
    <source>
        <strain evidence="2 4">72</strain>
    </source>
</reference>
<dbReference type="InterPro" id="IPR000944">
    <property type="entry name" value="Tscrpt_reg_Rrf2"/>
</dbReference>
<dbReference type="EMBL" id="VNWK01000026">
    <property type="protein sequence ID" value="TXJ94180.1"/>
    <property type="molecule type" value="Genomic_DNA"/>
</dbReference>
<reference evidence="1 3" key="1">
    <citation type="submission" date="2018-08" db="EMBL/GenBank/DDBJ databases">
        <title>Proposal of Muricauda 72 sp.nov. and Muricauda NH166 sp.nov., isolated from seawater.</title>
        <authorList>
            <person name="Cheng H."/>
            <person name="Wu Y.-H."/>
            <person name="Guo L.-L."/>
            <person name="Xu X.-W."/>
        </authorList>
    </citation>
    <scope>NUCLEOTIDE SEQUENCE [LARGE SCALE GENOMIC DNA]</scope>
    <source>
        <strain evidence="1 3">72</strain>
    </source>
</reference>
<dbReference type="GO" id="GO:0005829">
    <property type="term" value="C:cytosol"/>
    <property type="evidence" value="ECO:0007669"/>
    <property type="project" value="TreeGrafter"/>
</dbReference>
<dbReference type="NCBIfam" id="TIGR00738">
    <property type="entry name" value="rrf2_super"/>
    <property type="match status" value="1"/>
</dbReference>
<accession>A0A3A1NJJ9</accession>
<dbReference type="Proteomes" id="UP000266691">
    <property type="component" value="Unassembled WGS sequence"/>
</dbReference>
<dbReference type="InterPro" id="IPR036390">
    <property type="entry name" value="WH_DNA-bd_sf"/>
</dbReference>
<name>A0A3A1NJJ9_9FLAO</name>
<sequence length="147" mass="16384">MLTNAGKYAIRAVIYLAIHSSADKKLGAKTIANALEIPQAFLAQLLRTLTVDKLISSSKGPGGGFFLDDDDRKNTLWQVIVSIDGEHRFHECFLGLSKCDDAHPCPMHHMVSPFKKEMLFNFQERTIAQLIDEIKDNGTVVSLKMSH</sequence>
<dbReference type="EMBL" id="QXFI01000026">
    <property type="protein sequence ID" value="RIV44263.1"/>
    <property type="molecule type" value="Genomic_DNA"/>
</dbReference>
<proteinExistence type="predicted"/>
<dbReference type="PROSITE" id="PS51197">
    <property type="entry name" value="HTH_RRF2_2"/>
    <property type="match status" value="1"/>
</dbReference>
<dbReference type="Gene3D" id="1.10.10.10">
    <property type="entry name" value="Winged helix-like DNA-binding domain superfamily/Winged helix DNA-binding domain"/>
    <property type="match status" value="1"/>
</dbReference>
<dbReference type="OrthoDB" id="9808360at2"/>
<dbReference type="RefSeq" id="WP_119647944.1">
    <property type="nucleotide sequence ID" value="NZ_QXFI01000026.1"/>
</dbReference>
<gene>
    <name evidence="1" type="ORF">D2V05_12365</name>
    <name evidence="2" type="ORF">FQ017_12255</name>
</gene>
<protein>
    <submittedName>
        <fullName evidence="1">Rrf2 family transcriptional regulator</fullName>
    </submittedName>
</protein>
<evidence type="ECO:0000313" key="1">
    <source>
        <dbReference type="EMBL" id="RIV44263.1"/>
    </source>
</evidence>
<dbReference type="SUPFAM" id="SSF46785">
    <property type="entry name" value="Winged helix' DNA-binding domain"/>
    <property type="match status" value="1"/>
</dbReference>